<name>A0A4R6NAU4_9BURK</name>
<accession>A0A4R6NAU4</accession>
<dbReference type="OrthoDB" id="271656at2"/>
<comment type="caution">
    <text evidence="2">The sequence shown here is derived from an EMBL/GenBank/DDBJ whole genome shotgun (WGS) entry which is preliminary data.</text>
</comment>
<dbReference type="InterPro" id="IPR033469">
    <property type="entry name" value="CYTH-like_dom_sf"/>
</dbReference>
<dbReference type="CDD" id="cd07890">
    <property type="entry name" value="CYTH-like_AC_IV-like"/>
    <property type="match status" value="1"/>
</dbReference>
<protein>
    <submittedName>
        <fullName evidence="2">Adenylate cyclase class IV</fullName>
    </submittedName>
</protein>
<dbReference type="RefSeq" id="WP_133601662.1">
    <property type="nucleotide sequence ID" value="NZ_JAUFPJ010000005.1"/>
</dbReference>
<dbReference type="AlphaFoldDB" id="A0A4R6NAU4"/>
<feature type="domain" description="CYTH" evidence="1">
    <location>
        <begin position="2"/>
        <end position="189"/>
    </location>
</feature>
<dbReference type="PANTHER" id="PTHR21028:SF2">
    <property type="entry name" value="CYTH DOMAIN-CONTAINING PROTEIN"/>
    <property type="match status" value="1"/>
</dbReference>
<keyword evidence="3" id="KW-1185">Reference proteome</keyword>
<dbReference type="PANTHER" id="PTHR21028">
    <property type="entry name" value="SI:CH211-156B7.4"/>
    <property type="match status" value="1"/>
</dbReference>
<gene>
    <name evidence="2" type="ORF">DFR39_101191</name>
</gene>
<organism evidence="2 3">
    <name type="scientific">Roseateles asaccharophilus</name>
    <dbReference type="NCBI Taxonomy" id="582607"/>
    <lineage>
        <taxon>Bacteria</taxon>
        <taxon>Pseudomonadati</taxon>
        <taxon>Pseudomonadota</taxon>
        <taxon>Betaproteobacteria</taxon>
        <taxon>Burkholderiales</taxon>
        <taxon>Sphaerotilaceae</taxon>
        <taxon>Roseateles</taxon>
    </lineage>
</organism>
<dbReference type="PROSITE" id="PS51707">
    <property type="entry name" value="CYTH"/>
    <property type="match status" value="1"/>
</dbReference>
<evidence type="ECO:0000313" key="2">
    <source>
        <dbReference type="EMBL" id="TDP12718.1"/>
    </source>
</evidence>
<evidence type="ECO:0000313" key="3">
    <source>
        <dbReference type="Proteomes" id="UP000295357"/>
    </source>
</evidence>
<dbReference type="Gene3D" id="2.40.320.10">
    <property type="entry name" value="Hypothetical Protein Pfu-838710-001"/>
    <property type="match status" value="1"/>
</dbReference>
<dbReference type="InterPro" id="IPR023577">
    <property type="entry name" value="CYTH_domain"/>
</dbReference>
<dbReference type="Proteomes" id="UP000295357">
    <property type="component" value="Unassembled WGS sequence"/>
</dbReference>
<evidence type="ECO:0000259" key="1">
    <source>
        <dbReference type="PROSITE" id="PS51707"/>
    </source>
</evidence>
<proteinExistence type="predicted"/>
<dbReference type="SUPFAM" id="SSF55154">
    <property type="entry name" value="CYTH-like phosphatases"/>
    <property type="match status" value="1"/>
</dbReference>
<sequence length="194" mass="20427">MTTLIEVKARCHDMEAMRQRLGELAAAAAAACAASSATAPSPPLSPPTTLQQDDTFFVCAKGRLKLRELAPDRGRLIFYVRGDGAGAKQTDFVVSKTDAPAALRECLALAYGVLGRVQKTRTVFELGRGVRAHLDQVLGLGCFVELEVVLDGAVVDAARGEALIGEAMAALGIRREDLLSGAYLDLLMAGRAAG</sequence>
<reference evidence="2 3" key="1">
    <citation type="submission" date="2019-03" db="EMBL/GenBank/DDBJ databases">
        <title>Genomic Encyclopedia of Type Strains, Phase IV (KMG-IV): sequencing the most valuable type-strain genomes for metagenomic binning, comparative biology and taxonomic classification.</title>
        <authorList>
            <person name="Goeker M."/>
        </authorList>
    </citation>
    <scope>NUCLEOTIDE SEQUENCE [LARGE SCALE GENOMIC DNA]</scope>
    <source>
        <strain evidence="2 3">DSM 25082</strain>
    </source>
</reference>
<dbReference type="InterPro" id="IPR008173">
    <property type="entry name" value="Adenylyl_cyclase_CyaB"/>
</dbReference>
<dbReference type="Pfam" id="PF01928">
    <property type="entry name" value="CYTH"/>
    <property type="match status" value="1"/>
</dbReference>
<dbReference type="EMBL" id="SNXE01000001">
    <property type="protein sequence ID" value="TDP12718.1"/>
    <property type="molecule type" value="Genomic_DNA"/>
</dbReference>